<keyword evidence="4" id="KW-1185">Reference proteome</keyword>
<sequence length="112" mass="11997">MDLKTPLHPSSSRIDAPPPRDASSSMSRFIVTATFAVGNALTLVPTSILRRDSSTFRALVLSIILAFSSAFVSLLMIHHGKAGLPARICRWSSLVAMAAVLVLLLSVSSLHR</sequence>
<accession>A0ABD3JAE3</accession>
<protein>
    <submittedName>
        <fullName evidence="3">Uncharacterized protein</fullName>
    </submittedName>
</protein>
<reference evidence="3 4" key="1">
    <citation type="submission" date="2024-11" db="EMBL/GenBank/DDBJ databases">
        <title>Chromosome-level genome assembly of Eucalyptus globulus Labill. provides insights into its genome evolution.</title>
        <authorList>
            <person name="Li X."/>
        </authorList>
    </citation>
    <scope>NUCLEOTIDE SEQUENCE [LARGE SCALE GENOMIC DNA]</scope>
    <source>
        <strain evidence="3">CL2024</strain>
        <tissue evidence="3">Fresh tender leaves</tissue>
    </source>
</reference>
<feature type="transmembrane region" description="Helical" evidence="2">
    <location>
        <begin position="91"/>
        <end position="110"/>
    </location>
</feature>
<dbReference type="AlphaFoldDB" id="A0ABD3JAE3"/>
<organism evidence="3 4">
    <name type="scientific">Eucalyptus globulus</name>
    <name type="common">Tasmanian blue gum</name>
    <dbReference type="NCBI Taxonomy" id="34317"/>
    <lineage>
        <taxon>Eukaryota</taxon>
        <taxon>Viridiplantae</taxon>
        <taxon>Streptophyta</taxon>
        <taxon>Embryophyta</taxon>
        <taxon>Tracheophyta</taxon>
        <taxon>Spermatophyta</taxon>
        <taxon>Magnoliopsida</taxon>
        <taxon>eudicotyledons</taxon>
        <taxon>Gunneridae</taxon>
        <taxon>Pentapetalae</taxon>
        <taxon>rosids</taxon>
        <taxon>malvids</taxon>
        <taxon>Myrtales</taxon>
        <taxon>Myrtaceae</taxon>
        <taxon>Myrtoideae</taxon>
        <taxon>Eucalypteae</taxon>
        <taxon>Eucalyptus</taxon>
    </lineage>
</organism>
<keyword evidence="2" id="KW-0472">Membrane</keyword>
<evidence type="ECO:0000256" key="1">
    <source>
        <dbReference type="SAM" id="MobiDB-lite"/>
    </source>
</evidence>
<evidence type="ECO:0000256" key="2">
    <source>
        <dbReference type="SAM" id="Phobius"/>
    </source>
</evidence>
<evidence type="ECO:0000313" key="3">
    <source>
        <dbReference type="EMBL" id="KAL3724310.1"/>
    </source>
</evidence>
<feature type="region of interest" description="Disordered" evidence="1">
    <location>
        <begin position="1"/>
        <end position="25"/>
    </location>
</feature>
<keyword evidence="2" id="KW-0812">Transmembrane</keyword>
<gene>
    <name evidence="3" type="ORF">ACJRO7_029474</name>
</gene>
<feature type="transmembrane region" description="Helical" evidence="2">
    <location>
        <begin position="26"/>
        <end position="44"/>
    </location>
</feature>
<dbReference type="EMBL" id="JBJKBG010000008">
    <property type="protein sequence ID" value="KAL3724310.1"/>
    <property type="molecule type" value="Genomic_DNA"/>
</dbReference>
<evidence type="ECO:0000313" key="4">
    <source>
        <dbReference type="Proteomes" id="UP001634007"/>
    </source>
</evidence>
<dbReference type="Proteomes" id="UP001634007">
    <property type="component" value="Unassembled WGS sequence"/>
</dbReference>
<name>A0ABD3JAE3_EUCGL</name>
<proteinExistence type="predicted"/>
<feature type="transmembrane region" description="Helical" evidence="2">
    <location>
        <begin position="56"/>
        <end position="79"/>
    </location>
</feature>
<keyword evidence="2" id="KW-1133">Transmembrane helix</keyword>
<comment type="caution">
    <text evidence="3">The sequence shown here is derived from an EMBL/GenBank/DDBJ whole genome shotgun (WGS) entry which is preliminary data.</text>
</comment>